<keyword evidence="6" id="KW-0479">Metal-binding</keyword>
<dbReference type="Gene3D" id="3.90.1600.10">
    <property type="entry name" value="Palm domain of DNA polymerase"/>
    <property type="match status" value="1"/>
</dbReference>
<dbReference type="InterPro" id="IPR006172">
    <property type="entry name" value="DNA-dir_DNA_pol_B"/>
</dbReference>
<dbReference type="InterPro" id="IPR023211">
    <property type="entry name" value="DNA_pol_palm_dom_sf"/>
</dbReference>
<evidence type="ECO:0000256" key="3">
    <source>
        <dbReference type="ARBA" id="ARBA00022679"/>
    </source>
</evidence>
<dbReference type="PANTHER" id="PTHR45861">
    <property type="entry name" value="DNA POLYMERASE ALPHA CATALYTIC SUBUNIT"/>
    <property type="match status" value="1"/>
</dbReference>
<dbReference type="Pfam" id="PF03104">
    <property type="entry name" value="DNA_pol_B_exo1"/>
    <property type="match status" value="1"/>
</dbReference>
<evidence type="ECO:0000256" key="1">
    <source>
        <dbReference type="ARBA" id="ARBA00004123"/>
    </source>
</evidence>
<dbReference type="GO" id="GO:0006273">
    <property type="term" value="P:lagging strand elongation"/>
    <property type="evidence" value="ECO:0007669"/>
    <property type="project" value="TreeGrafter"/>
</dbReference>
<dbReference type="FunFam" id="3.30.70.2820:FF:000001">
    <property type="entry name" value="DNA polymerase"/>
    <property type="match status" value="1"/>
</dbReference>
<dbReference type="SMART" id="SM00486">
    <property type="entry name" value="POLBc"/>
    <property type="match status" value="1"/>
</dbReference>
<dbReference type="Gene3D" id="3.30.420.10">
    <property type="entry name" value="Ribonuclease H-like superfamily/Ribonuclease H"/>
    <property type="match status" value="1"/>
</dbReference>
<dbReference type="SUPFAM" id="SSF53098">
    <property type="entry name" value="Ribonuclease H-like"/>
    <property type="match status" value="1"/>
</dbReference>
<dbReference type="Pfam" id="PF00136">
    <property type="entry name" value="DNA_pol_B"/>
    <property type="match status" value="1"/>
</dbReference>
<feature type="compositionally biased region" description="Basic and acidic residues" evidence="13">
    <location>
        <begin position="1"/>
        <end position="29"/>
    </location>
</feature>
<dbReference type="InterPro" id="IPR045846">
    <property type="entry name" value="POLBc_alpha"/>
</dbReference>
<dbReference type="Pfam" id="PF08996">
    <property type="entry name" value="zf-DNA_Pol"/>
    <property type="match status" value="1"/>
</dbReference>
<dbReference type="OrthoDB" id="6755010at2759"/>
<proteinExistence type="inferred from homology"/>
<protein>
    <recommendedName>
        <fullName evidence="12">DNA polymerase</fullName>
        <ecNumber evidence="12">2.7.7.7</ecNumber>
    </recommendedName>
</protein>
<evidence type="ECO:0000256" key="6">
    <source>
        <dbReference type="ARBA" id="ARBA00022723"/>
    </source>
</evidence>
<comment type="caution">
    <text evidence="18">The sequence shown here is derived from an EMBL/GenBank/DDBJ whole genome shotgun (WGS) entry which is preliminary data.</text>
</comment>
<dbReference type="Gene3D" id="1.10.3200.20">
    <property type="entry name" value="DNA Polymerase alpha, zinc finger"/>
    <property type="match status" value="1"/>
</dbReference>
<keyword evidence="4 12" id="KW-0548">Nucleotidyltransferase</keyword>
<evidence type="ECO:0000313" key="19">
    <source>
        <dbReference type="Proteomes" id="UP000603453"/>
    </source>
</evidence>
<evidence type="ECO:0000259" key="17">
    <source>
        <dbReference type="Pfam" id="PF12254"/>
    </source>
</evidence>
<dbReference type="InterPro" id="IPR024647">
    <property type="entry name" value="DNA_pol_a_cat_su_N"/>
</dbReference>
<keyword evidence="10 12" id="KW-0238">DNA-binding</keyword>
<dbReference type="NCBIfam" id="TIGR00592">
    <property type="entry name" value="pol2"/>
    <property type="match status" value="1"/>
</dbReference>
<evidence type="ECO:0000256" key="5">
    <source>
        <dbReference type="ARBA" id="ARBA00022705"/>
    </source>
</evidence>
<feature type="domain" description="DNA polymerase alpha catalytic subunit N-terminal" evidence="17">
    <location>
        <begin position="11"/>
        <end position="63"/>
    </location>
</feature>
<dbReference type="InterPro" id="IPR015088">
    <property type="entry name" value="Znf_DNA-dir_DNA_pol_B_alpha"/>
</dbReference>
<feature type="compositionally biased region" description="Basic and acidic residues" evidence="13">
    <location>
        <begin position="89"/>
        <end position="98"/>
    </location>
</feature>
<dbReference type="InterPro" id="IPR036397">
    <property type="entry name" value="RNaseH_sf"/>
</dbReference>
<evidence type="ECO:0000256" key="7">
    <source>
        <dbReference type="ARBA" id="ARBA00022771"/>
    </source>
</evidence>
<dbReference type="Gene3D" id="6.10.10.100">
    <property type="match status" value="1"/>
</dbReference>
<evidence type="ECO:0000259" key="15">
    <source>
        <dbReference type="Pfam" id="PF03104"/>
    </source>
</evidence>
<dbReference type="Pfam" id="PF12254">
    <property type="entry name" value="DNA_pol_alpha_N"/>
    <property type="match status" value="1"/>
</dbReference>
<dbReference type="GO" id="GO:0000166">
    <property type="term" value="F:nucleotide binding"/>
    <property type="evidence" value="ECO:0007669"/>
    <property type="project" value="InterPro"/>
</dbReference>
<dbReference type="Gene3D" id="2.40.50.730">
    <property type="match status" value="1"/>
</dbReference>
<dbReference type="InterPro" id="IPR006134">
    <property type="entry name" value="DNA-dir_DNA_pol_B_multi_dom"/>
</dbReference>
<dbReference type="Gene3D" id="1.10.287.690">
    <property type="entry name" value="Helix hairpin bin"/>
    <property type="match status" value="1"/>
</dbReference>
<dbReference type="InterPro" id="IPR042087">
    <property type="entry name" value="DNA_pol_B_thumb"/>
</dbReference>
<evidence type="ECO:0000256" key="11">
    <source>
        <dbReference type="ARBA" id="ARBA00023242"/>
    </source>
</evidence>
<feature type="domain" description="Zinc finger DNA-directed DNA polymerase family B alpha" evidence="16">
    <location>
        <begin position="1229"/>
        <end position="1409"/>
    </location>
</feature>
<organism evidence="18 19">
    <name type="scientific">Mucor saturninus</name>
    <dbReference type="NCBI Taxonomy" id="64648"/>
    <lineage>
        <taxon>Eukaryota</taxon>
        <taxon>Fungi</taxon>
        <taxon>Fungi incertae sedis</taxon>
        <taxon>Mucoromycota</taxon>
        <taxon>Mucoromycotina</taxon>
        <taxon>Mucoromycetes</taxon>
        <taxon>Mucorales</taxon>
        <taxon>Mucorineae</taxon>
        <taxon>Mucoraceae</taxon>
        <taxon>Mucor</taxon>
    </lineage>
</organism>
<dbReference type="SUPFAM" id="SSF56672">
    <property type="entry name" value="DNA/RNA polymerases"/>
    <property type="match status" value="1"/>
</dbReference>
<feature type="region of interest" description="Disordered" evidence="13">
    <location>
        <begin position="1"/>
        <end position="115"/>
    </location>
</feature>
<evidence type="ECO:0000259" key="14">
    <source>
        <dbReference type="Pfam" id="PF00136"/>
    </source>
</evidence>
<evidence type="ECO:0000256" key="8">
    <source>
        <dbReference type="ARBA" id="ARBA00022833"/>
    </source>
</evidence>
<evidence type="ECO:0000313" key="18">
    <source>
        <dbReference type="EMBL" id="KAG2209774.1"/>
    </source>
</evidence>
<accession>A0A8H7RE65</accession>
<keyword evidence="3 12" id="KW-0808">Transferase</keyword>
<dbReference type="Gene3D" id="1.10.132.60">
    <property type="entry name" value="DNA polymerase family B, C-terminal domain"/>
    <property type="match status" value="1"/>
</dbReference>
<dbReference type="Gene3D" id="3.30.70.2820">
    <property type="match status" value="1"/>
</dbReference>
<feature type="compositionally biased region" description="Basic residues" evidence="13">
    <location>
        <begin position="79"/>
        <end position="88"/>
    </location>
</feature>
<dbReference type="EMBL" id="JAEPRD010000014">
    <property type="protein sequence ID" value="KAG2209774.1"/>
    <property type="molecule type" value="Genomic_DNA"/>
</dbReference>
<dbReference type="GO" id="GO:0003682">
    <property type="term" value="F:chromatin binding"/>
    <property type="evidence" value="ECO:0007669"/>
    <property type="project" value="TreeGrafter"/>
</dbReference>
<dbReference type="PRINTS" id="PR00106">
    <property type="entry name" value="DNAPOLB"/>
</dbReference>
<sequence length="1416" mass="161559">MSSRLQRGDRLKQLRESRLSKGKPKRQEDVDLYDEVDEEDAQQDEDFVVDDDNAGYIDNGVDDQHFSDEYEQDPDQSKHGKRKRKSTKKEKVKEKESTVAKPNQQINRFFNNSTLKAAMKPKAAPIDEQESEDFMKDLLSSFDTGKPSVNMTKNSFMTKKPIVKGRPRTFTKPVRFEDDDVDIFVKDEPVPETLPVENDDPMDGGDDMFDDDIVFDDEFLKKEVAGLTIADPLKPNFLTVNKNAPRPDLQSWKAAEASVVDTFNQDEIRIDAKQMDIFESDGHLKMWWYDAYERKEKGYVYVFGKVLNKQTKKYVSCCVTVKNIERNLFVLPRRYELDASGAETTTPVDMADVYSEISDLCSKYRIKKFASKEVVRKYAFELKDVPAESSYLKVLYDYEQPAFSGGESGRTFSHIFGATTGPLEHFLTKRDIMGPCWLDITDAKFSSTSETWCKLEISVDDPKTVNPVMDASGNRPLEVPPLVVLSLSLRTILNEKKNVNEIVAFSALVCDQVMIDDTKPLDLQSKMRFTAVRQLDNTPYPASFLEAVAKEKKENGLIIQTDRTETALLNYLIARIHMCDPDIIVGHNFAGFDLDVLLHRMKALRVQHWHRLGRLKRTNWPKLQAGAGGAGDSTYQEKLIMSGRLVCDTYLASKDLIRSKSYRMTDLAQSQLKIAREDIEFGKTAEYFENAESLIHLLKHCSFDAFLASALMFKLQILPLTHQLTNLAGNLWSRTLTGARAERNEFLLLHEFHKAKYICPEKSFGAPKTAVVVQAAERDGDEEAVAMATDNNKKKAGSGKRKPAYAGGLVLEPKKGFYDKYVMLLDFNSLYPSIIQEYNVCFTTVDRSKFVEGTGENGEEKVPEVPNEELDQGILPRLIRTLVDRRKQVKRMMNNYISEAAYMQLDIRQKALKLTANSMYGCLGFTYSRFYAKPLAMLITHKGREILQSTVNLAGHLEMNVIYGDTDSIMVYTNSTDLEEVKKMGSKLRKSVNERYKLLEIGIDGYYKHLLLLKKKKYAALLVEEKAGQLVETIETKGLDLVRRDWCDLSHDVSSHVLDLILSDKEREDVINEIHLYLEVVAEKIRQGEIPLEKYTINKQLTKKPQDYADAKTQPHVQVALRMLKSGRNAKNGDMVPYVICKVNEETSGDKKGAALRAYHPDDVVKQGMQLDIEWYLYQQVHPPLTRLCSPIEGTDPARLAECLGLDTKRYNFNIGQSDNSVEFVTLDSQTSDSERFKACDKLLLNCRCGEKGIEYTGIVRKIDEQTIQCGLDCPKCKKTIPVASLKVQAQLAARSYIKRYYDNWYVCDDITCGNRTRLLSVFGRRCVVHSCRGYVKREYSDKQLYTQLLYLSMVFDPVKAKSIKWTGQALIQSEILINRHYRTLLAVYQTVQKHLDRSGYRHVDLSKLLSQINLS</sequence>
<keyword evidence="11" id="KW-0539">Nucleus</keyword>
<evidence type="ECO:0000256" key="9">
    <source>
        <dbReference type="ARBA" id="ARBA00022932"/>
    </source>
</evidence>
<keyword evidence="5 12" id="KW-0235">DNA replication</keyword>
<dbReference type="InterPro" id="IPR038256">
    <property type="entry name" value="Pol_alpha_znc_sf"/>
</dbReference>
<dbReference type="GO" id="GO:0003887">
    <property type="term" value="F:DNA-directed DNA polymerase activity"/>
    <property type="evidence" value="ECO:0007669"/>
    <property type="project" value="UniProtKB-KW"/>
</dbReference>
<evidence type="ECO:0000256" key="4">
    <source>
        <dbReference type="ARBA" id="ARBA00022695"/>
    </source>
</evidence>
<dbReference type="GO" id="GO:0033554">
    <property type="term" value="P:cellular response to stress"/>
    <property type="evidence" value="ECO:0007669"/>
    <property type="project" value="UniProtKB-ARBA"/>
</dbReference>
<dbReference type="GO" id="GO:0005658">
    <property type="term" value="C:alpha DNA polymerase:primase complex"/>
    <property type="evidence" value="ECO:0007669"/>
    <property type="project" value="UniProtKB-ARBA"/>
</dbReference>
<dbReference type="PROSITE" id="PS00116">
    <property type="entry name" value="DNA_POLYMERASE_B"/>
    <property type="match status" value="1"/>
</dbReference>
<reference evidence="18" key="1">
    <citation type="submission" date="2020-12" db="EMBL/GenBank/DDBJ databases">
        <title>Metabolic potential, ecology and presence of endohyphal bacteria is reflected in genomic diversity of Mucoromycotina.</title>
        <authorList>
            <person name="Muszewska A."/>
            <person name="Okrasinska A."/>
            <person name="Steczkiewicz K."/>
            <person name="Drgas O."/>
            <person name="Orlowska M."/>
            <person name="Perlinska-Lenart U."/>
            <person name="Aleksandrzak-Piekarczyk T."/>
            <person name="Szatraj K."/>
            <person name="Zielenkiewicz U."/>
            <person name="Pilsyk S."/>
            <person name="Malc E."/>
            <person name="Mieczkowski P."/>
            <person name="Kruszewska J.S."/>
            <person name="Biernat P."/>
            <person name="Pawlowska J."/>
        </authorList>
    </citation>
    <scope>NUCLEOTIDE SEQUENCE</scope>
    <source>
        <strain evidence="18">WA0000017839</strain>
    </source>
</reference>
<dbReference type="InterPro" id="IPR017964">
    <property type="entry name" value="DNA-dir_DNA_pol_B_CS"/>
</dbReference>
<keyword evidence="19" id="KW-1185">Reference proteome</keyword>
<feature type="domain" description="DNA-directed DNA polymerase family B exonuclease" evidence="15">
    <location>
        <begin position="414"/>
        <end position="663"/>
    </location>
</feature>
<name>A0A8H7RE65_9FUNG</name>
<dbReference type="GO" id="GO:0008270">
    <property type="term" value="F:zinc ion binding"/>
    <property type="evidence" value="ECO:0007669"/>
    <property type="project" value="UniProtKB-KW"/>
</dbReference>
<evidence type="ECO:0000256" key="10">
    <source>
        <dbReference type="ARBA" id="ARBA00023125"/>
    </source>
</evidence>
<keyword evidence="8" id="KW-0862">Zinc</keyword>
<keyword evidence="7" id="KW-0863">Zinc-finger</keyword>
<feature type="compositionally biased region" description="Polar residues" evidence="13">
    <location>
        <begin position="100"/>
        <end position="115"/>
    </location>
</feature>
<feature type="domain" description="DNA-directed DNA polymerase family B multifunctional" evidence="14">
    <location>
        <begin position="731"/>
        <end position="1192"/>
    </location>
</feature>
<dbReference type="CDD" id="cd05776">
    <property type="entry name" value="DNA_polB_alpha_exo"/>
    <property type="match status" value="1"/>
</dbReference>
<comment type="subcellular location">
    <subcellularLocation>
        <location evidence="1">Nucleus</location>
    </subcellularLocation>
</comment>
<comment type="similarity">
    <text evidence="2 12">Belongs to the DNA polymerase type-B family.</text>
</comment>
<evidence type="ECO:0000256" key="12">
    <source>
        <dbReference type="RuleBase" id="RU000442"/>
    </source>
</evidence>
<evidence type="ECO:0000256" key="13">
    <source>
        <dbReference type="SAM" id="MobiDB-lite"/>
    </source>
</evidence>
<dbReference type="FunFam" id="1.10.287.690:FF:000003">
    <property type="entry name" value="DNA polymerase"/>
    <property type="match status" value="1"/>
</dbReference>
<evidence type="ECO:0000259" key="16">
    <source>
        <dbReference type="Pfam" id="PF08996"/>
    </source>
</evidence>
<dbReference type="PANTHER" id="PTHR45861:SF1">
    <property type="entry name" value="DNA POLYMERASE ALPHA CATALYTIC SUBUNIT"/>
    <property type="match status" value="1"/>
</dbReference>
<dbReference type="EC" id="2.7.7.7" evidence="12"/>
<dbReference type="InterPro" id="IPR043502">
    <property type="entry name" value="DNA/RNA_pol_sf"/>
</dbReference>
<dbReference type="Proteomes" id="UP000603453">
    <property type="component" value="Unassembled WGS sequence"/>
</dbReference>
<dbReference type="FunFam" id="1.10.132.60:FF:000004">
    <property type="entry name" value="DNA polymerase"/>
    <property type="match status" value="1"/>
</dbReference>
<dbReference type="GO" id="GO:1902975">
    <property type="term" value="P:mitotic DNA replication initiation"/>
    <property type="evidence" value="ECO:0007669"/>
    <property type="project" value="InterPro"/>
</dbReference>
<dbReference type="GO" id="GO:0003688">
    <property type="term" value="F:DNA replication origin binding"/>
    <property type="evidence" value="ECO:0007669"/>
    <property type="project" value="TreeGrafter"/>
</dbReference>
<dbReference type="CDD" id="cd05532">
    <property type="entry name" value="POLBc_alpha"/>
    <property type="match status" value="1"/>
</dbReference>
<evidence type="ECO:0000256" key="2">
    <source>
        <dbReference type="ARBA" id="ARBA00005755"/>
    </source>
</evidence>
<dbReference type="GO" id="GO:0006272">
    <property type="term" value="P:leading strand elongation"/>
    <property type="evidence" value="ECO:0007669"/>
    <property type="project" value="TreeGrafter"/>
</dbReference>
<dbReference type="InterPro" id="IPR006133">
    <property type="entry name" value="DNA-dir_DNA_pol_B_exonuc"/>
</dbReference>
<dbReference type="InterPro" id="IPR012337">
    <property type="entry name" value="RNaseH-like_sf"/>
</dbReference>
<comment type="catalytic activity">
    <reaction evidence="12">
        <text>DNA(n) + a 2'-deoxyribonucleoside 5'-triphosphate = DNA(n+1) + diphosphate</text>
        <dbReference type="Rhea" id="RHEA:22508"/>
        <dbReference type="Rhea" id="RHEA-COMP:17339"/>
        <dbReference type="Rhea" id="RHEA-COMP:17340"/>
        <dbReference type="ChEBI" id="CHEBI:33019"/>
        <dbReference type="ChEBI" id="CHEBI:61560"/>
        <dbReference type="ChEBI" id="CHEBI:173112"/>
        <dbReference type="EC" id="2.7.7.7"/>
    </reaction>
</comment>
<feature type="compositionally biased region" description="Acidic residues" evidence="13">
    <location>
        <begin position="30"/>
        <end position="53"/>
    </location>
</feature>
<dbReference type="GO" id="GO:0003697">
    <property type="term" value="F:single-stranded DNA binding"/>
    <property type="evidence" value="ECO:0007669"/>
    <property type="project" value="TreeGrafter"/>
</dbReference>
<keyword evidence="9 12" id="KW-0239">DNA-directed DNA polymerase</keyword>
<gene>
    <name evidence="18" type="ORF">INT47_001922</name>
</gene>